<organism evidence="11 12">
    <name type="scientific">Sphingobium tyrosinilyticum</name>
    <dbReference type="NCBI Taxonomy" id="2715436"/>
    <lineage>
        <taxon>Bacteria</taxon>
        <taxon>Pseudomonadati</taxon>
        <taxon>Pseudomonadota</taxon>
        <taxon>Alphaproteobacteria</taxon>
        <taxon>Sphingomonadales</taxon>
        <taxon>Sphingomonadaceae</taxon>
        <taxon>Sphingobium</taxon>
    </lineage>
</organism>
<dbReference type="PROSITE" id="PS51257">
    <property type="entry name" value="PROKAR_LIPOPROTEIN"/>
    <property type="match status" value="1"/>
</dbReference>
<dbReference type="InterPro" id="IPR002372">
    <property type="entry name" value="PQQ_rpt_dom"/>
</dbReference>
<evidence type="ECO:0000259" key="10">
    <source>
        <dbReference type="PROSITE" id="PS51007"/>
    </source>
</evidence>
<keyword evidence="5" id="KW-0732">Signal</keyword>
<keyword evidence="3 8" id="KW-0349">Heme</keyword>
<feature type="domain" description="Cytochrome c" evidence="10">
    <location>
        <begin position="476"/>
        <end position="551"/>
    </location>
</feature>
<evidence type="ECO:0000256" key="7">
    <source>
        <dbReference type="ARBA" id="ARBA00023004"/>
    </source>
</evidence>
<evidence type="ECO:0000313" key="12">
    <source>
        <dbReference type="Proteomes" id="UP001595957"/>
    </source>
</evidence>
<evidence type="ECO:0000256" key="1">
    <source>
        <dbReference type="ARBA" id="ARBA00001931"/>
    </source>
</evidence>
<dbReference type="InterPro" id="IPR018391">
    <property type="entry name" value="PQQ_b-propeller_rpt"/>
</dbReference>
<keyword evidence="6" id="KW-0560">Oxidoreductase</keyword>
<evidence type="ECO:0000256" key="6">
    <source>
        <dbReference type="ARBA" id="ARBA00023002"/>
    </source>
</evidence>
<comment type="similarity">
    <text evidence="2">Belongs to the bacterial PQQ dehydrogenase family.</text>
</comment>
<sequence>MSGRKSYAAIGGLAIVAALLGGCGATGVPYSGGDWSDYLGGPDSAQFSPLDDINSANVHRLQLAWSVPLPNNGQSNGNPLVIGGCMFVPYSGGILALDPATGRELWRVDADGVRMRGLSSWSGGRGEPRRLFYNQHDRLYAINAATGKPVTDFGENGSIDLKQGLGRDPATIKRIESQSPGRIFDDLIIVGTTGGDEWNGPPGYIRAFDVRNGKLRWTFHSIPQPGEPGHETWPKDVWNKVGGVNNWSEMTLDTANGILFVPLASADYNFYGVNRKGSNLYANSLVALDARTGKKFWHFQTVHHDLWDYDLPQAPKLLTLDRGGKRIEAVAVAGKTGFIYTFDRRTGRPVFPIEERPVPKSDIPGEEASPTQPFPTAPEPFVRQHMTAADLNPYLDAAERKQVAAVIAGLRNEGIFTPPSRQGTLQIPGSSGGTNWGNGAVDPRTGRFFVVGMDVPAILRMEPPSDKPRTMFLGASAEDPGGSVYAQNCSSCHGEKRAGQPPAIPALTGIAARRTVYQVSEIVTRGRAVMPAFNLKPQEMKDLLLFLGFSREQASKASAPAPAAGPDVQDGSTAAAKSGPIKLKTGYNFLFSKKMFPANATPWSTLTAYDMNSGRKLWQVPFGELPGLKNSGTLFPRGTIVATAGDLLFAGTQDRKLRAWSMVDGRMVWQAPLPSVPGGVPAVYKSGGRQFIALAAGSYDPAIAKMSSVMTEGRNSIVAFALPKK</sequence>
<evidence type="ECO:0000256" key="9">
    <source>
        <dbReference type="SAM" id="MobiDB-lite"/>
    </source>
</evidence>
<dbReference type="RefSeq" id="WP_380802496.1">
    <property type="nucleotide sequence ID" value="NZ_JBHSFZ010000004.1"/>
</dbReference>
<dbReference type="SUPFAM" id="SSF46626">
    <property type="entry name" value="Cytochrome c"/>
    <property type="match status" value="1"/>
</dbReference>
<name>A0ABV9EUB3_9SPHN</name>
<dbReference type="EMBL" id="JBHSFZ010000004">
    <property type="protein sequence ID" value="MFC4593226.1"/>
    <property type="molecule type" value="Genomic_DNA"/>
</dbReference>
<evidence type="ECO:0000256" key="4">
    <source>
        <dbReference type="ARBA" id="ARBA00022723"/>
    </source>
</evidence>
<evidence type="ECO:0000256" key="8">
    <source>
        <dbReference type="PROSITE-ProRule" id="PRU00433"/>
    </source>
</evidence>
<protein>
    <submittedName>
        <fullName evidence="11">PQQ-binding-like beta-propeller repeat protein</fullName>
    </submittedName>
</protein>
<dbReference type="InterPro" id="IPR011047">
    <property type="entry name" value="Quinoprotein_ADH-like_sf"/>
</dbReference>
<feature type="region of interest" description="Disordered" evidence="9">
    <location>
        <begin position="351"/>
        <end position="377"/>
    </location>
</feature>
<dbReference type="PROSITE" id="PS51007">
    <property type="entry name" value="CYTC"/>
    <property type="match status" value="1"/>
</dbReference>
<keyword evidence="12" id="KW-1185">Reference proteome</keyword>
<dbReference type="Pfam" id="PF13442">
    <property type="entry name" value="Cytochrome_CBB3"/>
    <property type="match status" value="1"/>
</dbReference>
<comment type="cofactor">
    <cofactor evidence="1">
        <name>pyrroloquinoline quinone</name>
        <dbReference type="ChEBI" id="CHEBI:58442"/>
    </cofactor>
</comment>
<proteinExistence type="inferred from homology"/>
<evidence type="ECO:0000256" key="2">
    <source>
        <dbReference type="ARBA" id="ARBA00008156"/>
    </source>
</evidence>
<gene>
    <name evidence="11" type="ORF">ACFO3E_03310</name>
</gene>
<dbReference type="Gene3D" id="2.140.10.10">
    <property type="entry name" value="Quinoprotein alcohol dehydrogenase-like superfamily"/>
    <property type="match status" value="2"/>
</dbReference>
<evidence type="ECO:0000256" key="5">
    <source>
        <dbReference type="ARBA" id="ARBA00022729"/>
    </source>
</evidence>
<dbReference type="InterPro" id="IPR009056">
    <property type="entry name" value="Cyt_c-like_dom"/>
</dbReference>
<keyword evidence="4 8" id="KW-0479">Metal-binding</keyword>
<dbReference type="SUPFAM" id="SSF50998">
    <property type="entry name" value="Quinoprotein alcohol dehydrogenase-like"/>
    <property type="match status" value="1"/>
</dbReference>
<dbReference type="SMART" id="SM00564">
    <property type="entry name" value="PQQ"/>
    <property type="match status" value="5"/>
</dbReference>
<dbReference type="Proteomes" id="UP001595957">
    <property type="component" value="Unassembled WGS sequence"/>
</dbReference>
<dbReference type="PANTHER" id="PTHR32303:SF4">
    <property type="entry name" value="QUINOPROTEIN GLUCOSE DEHYDROGENASE"/>
    <property type="match status" value="1"/>
</dbReference>
<dbReference type="InterPro" id="IPR036909">
    <property type="entry name" value="Cyt_c-like_dom_sf"/>
</dbReference>
<comment type="caution">
    <text evidence="11">The sequence shown here is derived from an EMBL/GenBank/DDBJ whole genome shotgun (WGS) entry which is preliminary data.</text>
</comment>
<reference evidence="12" key="1">
    <citation type="journal article" date="2019" name="Int. J. Syst. Evol. Microbiol.">
        <title>The Global Catalogue of Microorganisms (GCM) 10K type strain sequencing project: providing services to taxonomists for standard genome sequencing and annotation.</title>
        <authorList>
            <consortium name="The Broad Institute Genomics Platform"/>
            <consortium name="The Broad Institute Genome Sequencing Center for Infectious Disease"/>
            <person name="Wu L."/>
            <person name="Ma J."/>
        </authorList>
    </citation>
    <scope>NUCLEOTIDE SEQUENCE [LARGE SCALE GENOMIC DNA]</scope>
    <source>
        <strain evidence="12">NBRC 103632</strain>
    </source>
</reference>
<accession>A0ABV9EUB3</accession>
<keyword evidence="7 8" id="KW-0408">Iron</keyword>
<evidence type="ECO:0000256" key="3">
    <source>
        <dbReference type="ARBA" id="ARBA00022617"/>
    </source>
</evidence>
<evidence type="ECO:0000313" key="11">
    <source>
        <dbReference type="EMBL" id="MFC4593226.1"/>
    </source>
</evidence>
<dbReference type="Pfam" id="PF01011">
    <property type="entry name" value="PQQ"/>
    <property type="match status" value="2"/>
</dbReference>
<dbReference type="PANTHER" id="PTHR32303">
    <property type="entry name" value="QUINOPROTEIN ALCOHOL DEHYDROGENASE (CYTOCHROME C)"/>
    <property type="match status" value="1"/>
</dbReference>
<dbReference type="Gene3D" id="1.10.760.10">
    <property type="entry name" value="Cytochrome c-like domain"/>
    <property type="match status" value="1"/>
</dbReference>